<sequence>MIGSVFIVNQQPENQCNGEEDTQINSTICYTSASGKKSRTSNGLSMDPDASVKKPFRARKTMTVSSRKQIEILRNIQARGKTGSVTNRVDNCMQLKMIERDCLNRSPCKETNADLELKQTSAKEPVAKRAVNSESRIYDGSPDVSRGSPYNGCSAHADVEKFLNPGCFEDLLYSLYKKDSSSPVSKPAELRLYSEPTSRPLDTPKELTSSVASSTSGVPTMGKTVKTEGMPENLATPVLEQQRDSFQFREGNTLSDDPLRKRRPSEHKEVTSKRRKWSRETKTSGVHSNKNQPGLEMVRGFIQSHLDSKLGDLDRKVQQLSKRIDRMQCLQNHEQITVQMTKRISRLNRRVDSVAEFQKAQLPQKANLPSAEAKINILNAPKPLPDCPNDPPASLKRRSAEAPSKTTRSSDKETCLHGETSGVQSVNSADVQQKKASSNSYPSTEVPHAAQNSFLIDLTEEENAKPEEAVSVKANPPPESTTARPHQPAPELSKKIPVPFSHLPPLPTSHQWSQHLNGFEDTLPPQRLQLAVAQIQNPKGIGLQWNIRQVDPRCAPIESFHLYICVENTKAGTVSAWTKTNVIKALPLPLACSMSFPASGKCYFAMQSKDVYGRFGPFCDIQSISAV</sequence>
<dbReference type="Proteomes" id="UP000827872">
    <property type="component" value="Linkage Group LG04"/>
</dbReference>
<gene>
    <name evidence="1" type="ORF">K3G42_030654</name>
</gene>
<accession>A0ACB8FK72</accession>
<proteinExistence type="predicted"/>
<organism evidence="1 2">
    <name type="scientific">Sphaerodactylus townsendi</name>
    <dbReference type="NCBI Taxonomy" id="933632"/>
    <lineage>
        <taxon>Eukaryota</taxon>
        <taxon>Metazoa</taxon>
        <taxon>Chordata</taxon>
        <taxon>Craniata</taxon>
        <taxon>Vertebrata</taxon>
        <taxon>Euteleostomi</taxon>
        <taxon>Lepidosauria</taxon>
        <taxon>Squamata</taxon>
        <taxon>Bifurcata</taxon>
        <taxon>Gekkota</taxon>
        <taxon>Sphaerodactylidae</taxon>
        <taxon>Sphaerodactylus</taxon>
    </lineage>
</organism>
<reference evidence="1" key="1">
    <citation type="submission" date="2021-08" db="EMBL/GenBank/DDBJ databases">
        <title>The first chromosome-level gecko genome reveals the dynamic sex chromosomes of Neotropical dwarf geckos (Sphaerodactylidae: Sphaerodactylus).</title>
        <authorList>
            <person name="Pinto B.J."/>
            <person name="Keating S.E."/>
            <person name="Gamble T."/>
        </authorList>
    </citation>
    <scope>NUCLEOTIDE SEQUENCE</scope>
    <source>
        <strain evidence="1">TG3544</strain>
    </source>
</reference>
<protein>
    <submittedName>
        <fullName evidence="1">Uncharacterized protein</fullName>
    </submittedName>
</protein>
<dbReference type="EMBL" id="CM037617">
    <property type="protein sequence ID" value="KAH8005669.1"/>
    <property type="molecule type" value="Genomic_DNA"/>
</dbReference>
<evidence type="ECO:0000313" key="2">
    <source>
        <dbReference type="Proteomes" id="UP000827872"/>
    </source>
</evidence>
<comment type="caution">
    <text evidence="1">The sequence shown here is derived from an EMBL/GenBank/DDBJ whole genome shotgun (WGS) entry which is preliminary data.</text>
</comment>
<evidence type="ECO:0000313" key="1">
    <source>
        <dbReference type="EMBL" id="KAH8005669.1"/>
    </source>
</evidence>
<name>A0ACB8FK72_9SAUR</name>
<keyword evidence="2" id="KW-1185">Reference proteome</keyword>